<dbReference type="CDD" id="cd00371">
    <property type="entry name" value="HMA"/>
    <property type="match status" value="1"/>
</dbReference>
<sequence length="539" mass="59632">MQHVQDWELKMPLPIAVLQKIETEASDTALYVTDNSLFVVCLLHPLQPPSIVYKYRNVSSVRYTLRTMTCVLKVNIDCDGCAQKVKKLLQKIDGVYSVKIDADEGKVVVAGDVDPAKLVKKLKMGGKHAEIWGGQKGMMYNQNYPINPKFQNMQVDNNKGGKDNKSQNQKGQKGGGGGGGGGGGQGQVGQIAHFPNMKGVQDLKVPVKEQKSVKFNLPEEDFDGSDDGFDEYEDSFDDYDHEEEEEGLGRVHGHPMYHSKMMPKMGDGRGPHGPAGVMNGHKGHVGGSRNDNGSAKKGDLIDQTTLTKGKGGNYSEAKDDNNEGKKSSQKGEIKKGDKSKGDFIKKKDAKSDGGLLGRFLGFGKKSKKVELKEATYTNKSKNQNNESGNKKDKEGKLEDHSNIKNDFDFDDYDKTPLLHKNGKVGQMGPSPKVGNYPMAHQAVQGDGGYYQGMQMQGVPYNHLQQQQYMGMMMNQHQHQHQRHEASMNSNNLYPTNMMMYGRPHPSMNYMAPPPMPSHPMTDPITHTFSDENVESCIVM</sequence>
<dbReference type="PANTHER" id="PTHR45868">
    <property type="entry name" value="HEAVY METAL-ASSOCIATED ISOPRENYLATED PLANT PROTEIN 33-RELATED"/>
    <property type="match status" value="1"/>
</dbReference>
<comment type="similarity">
    <text evidence="5">Belongs to the HIPP family.</text>
</comment>
<evidence type="ECO:0000256" key="1">
    <source>
        <dbReference type="ARBA" id="ARBA00022481"/>
    </source>
</evidence>
<keyword evidence="2" id="KW-0479">Metal-binding</keyword>
<dbReference type="Proteomes" id="UP001189624">
    <property type="component" value="Chromosome 6"/>
</dbReference>
<feature type="compositionally biased region" description="Gly residues" evidence="6">
    <location>
        <begin position="172"/>
        <end position="187"/>
    </location>
</feature>
<feature type="compositionally biased region" description="Basic and acidic residues" evidence="6">
    <location>
        <begin position="388"/>
        <end position="408"/>
    </location>
</feature>
<dbReference type="AlphaFoldDB" id="A0AA86VZ50"/>
<evidence type="ECO:0000256" key="3">
    <source>
        <dbReference type="ARBA" id="ARBA00023288"/>
    </source>
</evidence>
<dbReference type="Gramene" id="rna-AYBTSS11_LOCUS18441">
    <property type="protein sequence ID" value="CAJ1960898.1"/>
    <property type="gene ID" value="gene-AYBTSS11_LOCUS18441"/>
</dbReference>
<dbReference type="GO" id="GO:0046872">
    <property type="term" value="F:metal ion binding"/>
    <property type="evidence" value="ECO:0007669"/>
    <property type="project" value="UniProtKB-KW"/>
</dbReference>
<dbReference type="SUPFAM" id="SSF55008">
    <property type="entry name" value="HMA, heavy metal-associated domain"/>
    <property type="match status" value="1"/>
</dbReference>
<name>A0AA86VZ50_9FABA</name>
<evidence type="ECO:0000313" key="8">
    <source>
        <dbReference type="EMBL" id="CAJ1960898.1"/>
    </source>
</evidence>
<keyword evidence="9" id="KW-1185">Reference proteome</keyword>
<evidence type="ECO:0000256" key="5">
    <source>
        <dbReference type="ARBA" id="ARBA00024045"/>
    </source>
</evidence>
<dbReference type="Gene3D" id="3.30.70.100">
    <property type="match status" value="1"/>
</dbReference>
<dbReference type="PROSITE" id="PS50846">
    <property type="entry name" value="HMA_2"/>
    <property type="match status" value="1"/>
</dbReference>
<evidence type="ECO:0000259" key="7">
    <source>
        <dbReference type="PROSITE" id="PS50846"/>
    </source>
</evidence>
<feature type="compositionally biased region" description="Acidic residues" evidence="6">
    <location>
        <begin position="218"/>
        <end position="246"/>
    </location>
</feature>
<feature type="compositionally biased region" description="Basic and acidic residues" evidence="6">
    <location>
        <begin position="316"/>
        <end position="349"/>
    </location>
</feature>
<dbReference type="EMBL" id="OY731403">
    <property type="protein sequence ID" value="CAJ1960898.1"/>
    <property type="molecule type" value="Genomic_DNA"/>
</dbReference>
<evidence type="ECO:0000313" key="9">
    <source>
        <dbReference type="Proteomes" id="UP001189624"/>
    </source>
</evidence>
<gene>
    <name evidence="8" type="ORF">AYBTSS11_LOCUS18441</name>
</gene>
<keyword evidence="1" id="KW-0488">Methylation</keyword>
<feature type="region of interest" description="Disordered" evidence="6">
    <location>
        <begin position="147"/>
        <end position="190"/>
    </location>
</feature>
<feature type="region of interest" description="Disordered" evidence="6">
    <location>
        <begin position="214"/>
        <end position="349"/>
    </location>
</feature>
<evidence type="ECO:0000256" key="4">
    <source>
        <dbReference type="ARBA" id="ARBA00023289"/>
    </source>
</evidence>
<keyword evidence="4" id="KW-0636">Prenylation</keyword>
<feature type="region of interest" description="Disordered" evidence="6">
    <location>
        <begin position="373"/>
        <end position="408"/>
    </location>
</feature>
<dbReference type="Pfam" id="PF00403">
    <property type="entry name" value="HMA"/>
    <property type="match status" value="1"/>
</dbReference>
<feature type="domain" description="HMA" evidence="7">
    <location>
        <begin position="67"/>
        <end position="130"/>
    </location>
</feature>
<evidence type="ECO:0000256" key="6">
    <source>
        <dbReference type="SAM" id="MobiDB-lite"/>
    </source>
</evidence>
<dbReference type="InterPro" id="IPR006121">
    <property type="entry name" value="HMA_dom"/>
</dbReference>
<dbReference type="InterPro" id="IPR036163">
    <property type="entry name" value="HMA_dom_sf"/>
</dbReference>
<keyword evidence="3" id="KW-0449">Lipoprotein</keyword>
<feature type="compositionally biased region" description="Polar residues" evidence="6">
    <location>
        <begin position="375"/>
        <end position="387"/>
    </location>
</feature>
<evidence type="ECO:0000256" key="2">
    <source>
        <dbReference type="ARBA" id="ARBA00022723"/>
    </source>
</evidence>
<organism evidence="8 9">
    <name type="scientific">Sphenostylis stenocarpa</name>
    <dbReference type="NCBI Taxonomy" id="92480"/>
    <lineage>
        <taxon>Eukaryota</taxon>
        <taxon>Viridiplantae</taxon>
        <taxon>Streptophyta</taxon>
        <taxon>Embryophyta</taxon>
        <taxon>Tracheophyta</taxon>
        <taxon>Spermatophyta</taxon>
        <taxon>Magnoliopsida</taxon>
        <taxon>eudicotyledons</taxon>
        <taxon>Gunneridae</taxon>
        <taxon>Pentapetalae</taxon>
        <taxon>rosids</taxon>
        <taxon>fabids</taxon>
        <taxon>Fabales</taxon>
        <taxon>Fabaceae</taxon>
        <taxon>Papilionoideae</taxon>
        <taxon>50 kb inversion clade</taxon>
        <taxon>NPAAA clade</taxon>
        <taxon>indigoferoid/millettioid clade</taxon>
        <taxon>Phaseoleae</taxon>
        <taxon>Sphenostylis</taxon>
    </lineage>
</organism>
<dbReference type="PANTHER" id="PTHR45868:SF83">
    <property type="entry name" value="HEAVY METAL-ASSOCIATED ISOPRENYLATED PLANT PROTEIN 33"/>
    <property type="match status" value="1"/>
</dbReference>
<accession>A0AA86VZ50</accession>
<proteinExistence type="inferred from homology"/>
<protein>
    <recommendedName>
        <fullName evidence="7">HMA domain-containing protein</fullName>
    </recommendedName>
</protein>
<reference evidence="8" key="1">
    <citation type="submission" date="2023-10" db="EMBL/GenBank/DDBJ databases">
        <authorList>
            <person name="Domelevo Entfellner J.-B."/>
        </authorList>
    </citation>
    <scope>NUCLEOTIDE SEQUENCE</scope>
</reference>